<proteinExistence type="predicted"/>
<dbReference type="Proteomes" id="UP000253919">
    <property type="component" value="Unassembled WGS sequence"/>
</dbReference>
<sequence length="76" mass="8681">MRIIQIKVSETDFQKYDLGNGQEIKFSDLIEKVNLEYARKALIECNEIAQEAGLSEMTLDEINAEIKAVRDAKNHP</sequence>
<gene>
    <name evidence="1" type="ORF">AHMF7616_04277</name>
</gene>
<evidence type="ECO:0000313" key="1">
    <source>
        <dbReference type="EMBL" id="RDC65647.1"/>
    </source>
</evidence>
<organism evidence="1 2">
    <name type="scientific">Adhaeribacter pallidiroseus</name>
    <dbReference type="NCBI Taxonomy" id="2072847"/>
    <lineage>
        <taxon>Bacteria</taxon>
        <taxon>Pseudomonadati</taxon>
        <taxon>Bacteroidota</taxon>
        <taxon>Cytophagia</taxon>
        <taxon>Cytophagales</taxon>
        <taxon>Hymenobacteraceae</taxon>
        <taxon>Adhaeribacter</taxon>
    </lineage>
</organism>
<dbReference type="RefSeq" id="WP_115374628.1">
    <property type="nucleotide sequence ID" value="NZ_QASA01000001.1"/>
</dbReference>
<evidence type="ECO:0000313" key="2">
    <source>
        <dbReference type="Proteomes" id="UP000253919"/>
    </source>
</evidence>
<keyword evidence="2" id="KW-1185">Reference proteome</keyword>
<accession>A0A369QQY4</accession>
<dbReference type="OrthoDB" id="963251at2"/>
<name>A0A369QQY4_9BACT</name>
<protein>
    <submittedName>
        <fullName evidence="1">Uncharacterized protein</fullName>
    </submittedName>
</protein>
<reference evidence="1 2" key="1">
    <citation type="submission" date="2018-04" db="EMBL/GenBank/DDBJ databases">
        <title>Adhaeribacter sp. HMF7616 genome sequencing and assembly.</title>
        <authorList>
            <person name="Kang H."/>
            <person name="Kang J."/>
            <person name="Cha I."/>
            <person name="Kim H."/>
            <person name="Joh K."/>
        </authorList>
    </citation>
    <scope>NUCLEOTIDE SEQUENCE [LARGE SCALE GENOMIC DNA]</scope>
    <source>
        <strain evidence="1 2">HMF7616</strain>
    </source>
</reference>
<dbReference type="EMBL" id="QASA01000001">
    <property type="protein sequence ID" value="RDC65647.1"/>
    <property type="molecule type" value="Genomic_DNA"/>
</dbReference>
<dbReference type="AlphaFoldDB" id="A0A369QQY4"/>
<comment type="caution">
    <text evidence="1">The sequence shown here is derived from an EMBL/GenBank/DDBJ whole genome shotgun (WGS) entry which is preliminary data.</text>
</comment>